<reference evidence="1" key="1">
    <citation type="journal article" date="2014" name="Front. Microbiol.">
        <title>High frequency of phylogenetically diverse reductive dehalogenase-homologous genes in deep subseafloor sedimentary metagenomes.</title>
        <authorList>
            <person name="Kawai M."/>
            <person name="Futagami T."/>
            <person name="Toyoda A."/>
            <person name="Takaki Y."/>
            <person name="Nishi S."/>
            <person name="Hori S."/>
            <person name="Arai W."/>
            <person name="Tsubouchi T."/>
            <person name="Morono Y."/>
            <person name="Uchiyama I."/>
            <person name="Ito T."/>
            <person name="Fujiyama A."/>
            <person name="Inagaki F."/>
            <person name="Takami H."/>
        </authorList>
    </citation>
    <scope>NUCLEOTIDE SEQUENCE</scope>
    <source>
        <strain evidence="1">Expedition CK06-06</strain>
    </source>
</reference>
<dbReference type="EMBL" id="BARW01031743">
    <property type="protein sequence ID" value="GAJ05741.1"/>
    <property type="molecule type" value="Genomic_DNA"/>
</dbReference>
<feature type="non-terminal residue" evidence="1">
    <location>
        <position position="1"/>
    </location>
</feature>
<proteinExistence type="predicted"/>
<evidence type="ECO:0000313" key="1">
    <source>
        <dbReference type="EMBL" id="GAJ05741.1"/>
    </source>
</evidence>
<dbReference type="AlphaFoldDB" id="X1V0Q1"/>
<organism evidence="1">
    <name type="scientific">marine sediment metagenome</name>
    <dbReference type="NCBI Taxonomy" id="412755"/>
    <lineage>
        <taxon>unclassified sequences</taxon>
        <taxon>metagenomes</taxon>
        <taxon>ecological metagenomes</taxon>
    </lineage>
</organism>
<name>X1V0Q1_9ZZZZ</name>
<comment type="caution">
    <text evidence="1">The sequence shown here is derived from an EMBL/GenBank/DDBJ whole genome shotgun (WGS) entry which is preliminary data.</text>
</comment>
<accession>X1V0Q1</accession>
<protein>
    <submittedName>
        <fullName evidence="1">Uncharacterized protein</fullName>
    </submittedName>
</protein>
<gene>
    <name evidence="1" type="ORF">S12H4_50417</name>
</gene>
<sequence>KEWIQKGRFLLSEPVAYLPGPDTGYTFKPLKER</sequence>